<protein>
    <submittedName>
        <fullName evidence="1">Uncharacterized protein</fullName>
    </submittedName>
</protein>
<accession>A0ACC2ECQ0</accession>
<evidence type="ECO:0000313" key="2">
    <source>
        <dbReference type="Proteomes" id="UP001162992"/>
    </source>
</evidence>
<keyword evidence="2" id="KW-1185">Reference proteome</keyword>
<sequence>MKMQAGGQYALPEVQQQQFNVNRSSDASASHGHIFALGNEMSPSSSLPKSHSNHAQHLNNHLQQHQHQQPLSQSQHHPQPSFQVTHEQDHHQIHQQSNPLQELQKDQNRQGKYLQQQQQLGLLSDSAQAPAALATRPSSSSVKQMNPASGEHAADDDEGLEDGERVAGGNRWPRQETLALIKIRSEMDSSFRDCAVKGPLWEEVSRKLSEQGYGLRNGRKCKEKFENIYKYYKKTKEGRAGRQDGKNYRFFAELEALYGSDMNNGARAGGENGKGAEVGMGGSLFKLKEGTIDRVAEGGSSAQRPLEIITGYDVNLSSETSEEEYDEPGDMDYTDSRKRKRKLWGKRMVLFEKILKKFFKRQEELQRKFFDVLERREQDRFVREEAWKRQETARLNREYELRAQEHALAVTRNSALVAYMQRISGQKVQLPDAAPPLSTSDPMQTQEEQEKDQSDPNRRWPKTEVQALIRVRGNLEPKFQDAGPKGSLWEEVAAGMTRLGYNRNAKRCKEKWENINKYFRKSKDSSRKRSENAKTCQYFNQLDDLYRKGVLVSPSSKLIKSGDPTDELPEKAGVGSNEDTAQAARAECDEDILVIVPNADATNVDAVAEEEIPSDGANVKNLSVDPENGDPDGDREQSGGNDELSLAADANTGISAASLDLAFDSLNGNDMFPGINSKSHKLEGLDKGFLEMQNLSEFEDNTEQQEMMDQDTRQASDLEAGSEHTLPSTRDKNDIDSFTVT</sequence>
<name>A0ACC2ECQ0_DIPCM</name>
<organism evidence="1 2">
    <name type="scientific">Diphasiastrum complanatum</name>
    <name type="common">Issler's clubmoss</name>
    <name type="synonym">Lycopodium complanatum</name>
    <dbReference type="NCBI Taxonomy" id="34168"/>
    <lineage>
        <taxon>Eukaryota</taxon>
        <taxon>Viridiplantae</taxon>
        <taxon>Streptophyta</taxon>
        <taxon>Embryophyta</taxon>
        <taxon>Tracheophyta</taxon>
        <taxon>Lycopodiopsida</taxon>
        <taxon>Lycopodiales</taxon>
        <taxon>Lycopodiaceae</taxon>
        <taxon>Lycopodioideae</taxon>
        <taxon>Diphasiastrum</taxon>
    </lineage>
</organism>
<proteinExistence type="predicted"/>
<dbReference type="EMBL" id="CM055093">
    <property type="protein sequence ID" value="KAJ7564200.1"/>
    <property type="molecule type" value="Genomic_DNA"/>
</dbReference>
<comment type="caution">
    <text evidence="1">The sequence shown here is derived from an EMBL/GenBank/DDBJ whole genome shotgun (WGS) entry which is preliminary data.</text>
</comment>
<gene>
    <name evidence="1" type="ORF">O6H91_02G006600</name>
</gene>
<reference evidence="2" key="1">
    <citation type="journal article" date="2024" name="Proc. Natl. Acad. Sci. U.S.A.">
        <title>Extraordinary preservation of gene collinearity over three hundred million years revealed in homosporous lycophytes.</title>
        <authorList>
            <person name="Li C."/>
            <person name="Wickell D."/>
            <person name="Kuo L.Y."/>
            <person name="Chen X."/>
            <person name="Nie B."/>
            <person name="Liao X."/>
            <person name="Peng D."/>
            <person name="Ji J."/>
            <person name="Jenkins J."/>
            <person name="Williams M."/>
            <person name="Shu S."/>
            <person name="Plott C."/>
            <person name="Barry K."/>
            <person name="Rajasekar S."/>
            <person name="Grimwood J."/>
            <person name="Han X."/>
            <person name="Sun S."/>
            <person name="Hou Z."/>
            <person name="He W."/>
            <person name="Dai G."/>
            <person name="Sun C."/>
            <person name="Schmutz J."/>
            <person name="Leebens-Mack J.H."/>
            <person name="Li F.W."/>
            <person name="Wang L."/>
        </authorList>
    </citation>
    <scope>NUCLEOTIDE SEQUENCE [LARGE SCALE GENOMIC DNA]</scope>
    <source>
        <strain evidence="2">cv. PW_Plant_1</strain>
    </source>
</reference>
<dbReference type="Proteomes" id="UP001162992">
    <property type="component" value="Chromosome 2"/>
</dbReference>
<evidence type="ECO:0000313" key="1">
    <source>
        <dbReference type="EMBL" id="KAJ7564200.1"/>
    </source>
</evidence>